<dbReference type="RefSeq" id="XP_009014040.1">
    <property type="nucleotide sequence ID" value="XM_009015792.1"/>
</dbReference>
<feature type="compositionally biased region" description="Basic and acidic residues" evidence="1">
    <location>
        <begin position="638"/>
        <end position="649"/>
    </location>
</feature>
<evidence type="ECO:0000313" key="4">
    <source>
        <dbReference type="Proteomes" id="UP000015101"/>
    </source>
</evidence>
<protein>
    <submittedName>
        <fullName evidence="2 3">Uncharacterized protein</fullName>
    </submittedName>
</protein>
<dbReference type="EnsemblMetazoa" id="HelroT184099">
    <property type="protein sequence ID" value="HelroP184099"/>
    <property type="gene ID" value="HelroG184099"/>
</dbReference>
<evidence type="ECO:0000313" key="3">
    <source>
        <dbReference type="EnsemblMetazoa" id="HelroP184099"/>
    </source>
</evidence>
<accession>T1FKK6</accession>
<dbReference type="KEGG" id="hro:HELRODRAFT_184099"/>
<sequence length="675" mass="76243">MRTTVSSISCCIHSYDPNIKAIGNTVDNVERKKKSGGSRPIDKPLNTTSSSKNISWDKRELKNLELTPEELIYFSSEREKSERFIDQESNISIDETLDAEFINNVFEPAASQIETEQNKLNINLSNETLENLLISSAQNYTENRKKNKKVDISDNILFRKSTFDARTKRKNSFSSNSIDFVKHSINQKKSRFKRQAQPITIEQTTIFETKIGRWRCLAAGAAPTNWINPKFDDKHWPLATKTFYRIIASNTDCAFFNELPCSNQLPRVALWAWAFTERPNNQEKSRIAENTYCRLNSSCCHSTVKNFRDKKYFQPSRFSSVTNFNCGYCNQKCQNYDCDNSCRVNPGNNCSRNCFKKHIPLHCNPPQRQKKKVSYYHIPIEICIPRKESCCQVIQQPKLQVADCDDCRDCCYVCLGNSRTSQLEVPCSQKAPSLNSSCSVGKPSYLTCIPSVTNGSYQPCLETSLSQNLTVTCLPSNATNCYQFCLETNLPPSPPPELCQLFSHQPENFGKPSYLTCIPSVTESSYQPCLKTSLSQSSTVTCLPSNATNCYQLCLNTNQSPSPTSEMGQLFPHQPENFTCGRRFRCCKNLLPPTGSKNCSSLSLAFYRPWFNKDLAKRNRLSSQCSAESHSSKSSWSRKVDDTKSEKSRASKSSSAKKSSKPKGSKASKGDLIIC</sequence>
<dbReference type="Proteomes" id="UP000015101">
    <property type="component" value="Unassembled WGS sequence"/>
</dbReference>
<gene>
    <name evidence="3" type="primary">20209355</name>
    <name evidence="2" type="ORF">HELRODRAFT_184099</name>
</gene>
<organism evidence="3 4">
    <name type="scientific">Helobdella robusta</name>
    <name type="common">Californian leech</name>
    <dbReference type="NCBI Taxonomy" id="6412"/>
    <lineage>
        <taxon>Eukaryota</taxon>
        <taxon>Metazoa</taxon>
        <taxon>Spiralia</taxon>
        <taxon>Lophotrochozoa</taxon>
        <taxon>Annelida</taxon>
        <taxon>Clitellata</taxon>
        <taxon>Hirudinea</taxon>
        <taxon>Rhynchobdellida</taxon>
        <taxon>Glossiphoniidae</taxon>
        <taxon>Helobdella</taxon>
    </lineage>
</organism>
<proteinExistence type="predicted"/>
<dbReference type="HOGENOM" id="CLU_407282_0_0_1"/>
<name>T1FKK6_HELRO</name>
<feature type="compositionally biased region" description="Low complexity" evidence="1">
    <location>
        <begin position="626"/>
        <end position="637"/>
    </location>
</feature>
<reference evidence="4" key="1">
    <citation type="submission" date="2012-12" db="EMBL/GenBank/DDBJ databases">
        <authorList>
            <person name="Hellsten U."/>
            <person name="Grimwood J."/>
            <person name="Chapman J.A."/>
            <person name="Shapiro H."/>
            <person name="Aerts A."/>
            <person name="Otillar R.P."/>
            <person name="Terry A.Y."/>
            <person name="Boore J.L."/>
            <person name="Simakov O."/>
            <person name="Marletaz F."/>
            <person name="Cho S.-J."/>
            <person name="Edsinger-Gonzales E."/>
            <person name="Havlak P."/>
            <person name="Kuo D.-H."/>
            <person name="Larsson T."/>
            <person name="Lv J."/>
            <person name="Arendt D."/>
            <person name="Savage R."/>
            <person name="Osoegawa K."/>
            <person name="de Jong P."/>
            <person name="Lindberg D.R."/>
            <person name="Seaver E.C."/>
            <person name="Weisblat D.A."/>
            <person name="Putnam N.H."/>
            <person name="Grigoriev I.V."/>
            <person name="Rokhsar D.S."/>
        </authorList>
    </citation>
    <scope>NUCLEOTIDE SEQUENCE</scope>
</reference>
<dbReference type="InParanoid" id="T1FKK6"/>
<keyword evidence="4" id="KW-1185">Reference proteome</keyword>
<dbReference type="CTD" id="20209355"/>
<dbReference type="EMBL" id="KB096135">
    <property type="protein sequence ID" value="ESO07862.1"/>
    <property type="molecule type" value="Genomic_DNA"/>
</dbReference>
<evidence type="ECO:0000256" key="1">
    <source>
        <dbReference type="SAM" id="MobiDB-lite"/>
    </source>
</evidence>
<dbReference type="EMBL" id="AMQM01009219">
    <property type="status" value="NOT_ANNOTATED_CDS"/>
    <property type="molecule type" value="Genomic_DNA"/>
</dbReference>
<dbReference type="EMBL" id="AMQM01009218">
    <property type="status" value="NOT_ANNOTATED_CDS"/>
    <property type="molecule type" value="Genomic_DNA"/>
</dbReference>
<reference evidence="2 4" key="2">
    <citation type="journal article" date="2013" name="Nature">
        <title>Insights into bilaterian evolution from three spiralian genomes.</title>
        <authorList>
            <person name="Simakov O."/>
            <person name="Marletaz F."/>
            <person name="Cho S.J."/>
            <person name="Edsinger-Gonzales E."/>
            <person name="Havlak P."/>
            <person name="Hellsten U."/>
            <person name="Kuo D.H."/>
            <person name="Larsson T."/>
            <person name="Lv J."/>
            <person name="Arendt D."/>
            <person name="Savage R."/>
            <person name="Osoegawa K."/>
            <person name="de Jong P."/>
            <person name="Grimwood J."/>
            <person name="Chapman J.A."/>
            <person name="Shapiro H."/>
            <person name="Aerts A."/>
            <person name="Otillar R.P."/>
            <person name="Terry A.Y."/>
            <person name="Boore J.L."/>
            <person name="Grigoriev I.V."/>
            <person name="Lindberg D.R."/>
            <person name="Seaver E.C."/>
            <person name="Weisblat D.A."/>
            <person name="Putnam N.H."/>
            <person name="Rokhsar D.S."/>
        </authorList>
    </citation>
    <scope>NUCLEOTIDE SEQUENCE</scope>
</reference>
<feature type="region of interest" description="Disordered" evidence="1">
    <location>
        <begin position="30"/>
        <end position="50"/>
    </location>
</feature>
<reference evidence="3" key="3">
    <citation type="submission" date="2015-06" db="UniProtKB">
        <authorList>
            <consortium name="EnsemblMetazoa"/>
        </authorList>
    </citation>
    <scope>IDENTIFICATION</scope>
</reference>
<feature type="region of interest" description="Disordered" evidence="1">
    <location>
        <begin position="626"/>
        <end position="675"/>
    </location>
</feature>
<dbReference type="GeneID" id="20209355"/>
<evidence type="ECO:0000313" key="2">
    <source>
        <dbReference type="EMBL" id="ESO07862.1"/>
    </source>
</evidence>
<dbReference type="AlphaFoldDB" id="T1FKK6"/>